<organism evidence="5">
    <name type="scientific">Aureococcus anophagefferens</name>
    <name type="common">Harmful bloom alga</name>
    <dbReference type="NCBI Taxonomy" id="44056"/>
    <lineage>
        <taxon>Eukaryota</taxon>
        <taxon>Sar</taxon>
        <taxon>Stramenopiles</taxon>
        <taxon>Ochrophyta</taxon>
        <taxon>Pelagophyceae</taxon>
        <taxon>Pelagomonadales</taxon>
        <taxon>Pelagomonadaceae</taxon>
        <taxon>Aureococcus</taxon>
    </lineage>
</organism>
<dbReference type="Proteomes" id="UP000002729">
    <property type="component" value="Unassembled WGS sequence"/>
</dbReference>
<dbReference type="GO" id="GO:0016567">
    <property type="term" value="P:protein ubiquitination"/>
    <property type="evidence" value="ECO:0007669"/>
    <property type="project" value="TreeGrafter"/>
</dbReference>
<feature type="compositionally biased region" description="Basic residues" evidence="2">
    <location>
        <begin position="1012"/>
        <end position="1024"/>
    </location>
</feature>
<evidence type="ECO:0000313" key="4">
    <source>
        <dbReference type="EMBL" id="EGB10370.1"/>
    </source>
</evidence>
<accession>F0Y4L4</accession>
<feature type="region of interest" description="Disordered" evidence="2">
    <location>
        <begin position="770"/>
        <end position="939"/>
    </location>
</feature>
<feature type="region of interest" description="Disordered" evidence="2">
    <location>
        <begin position="980"/>
        <end position="1042"/>
    </location>
</feature>
<dbReference type="RefSeq" id="XP_009035173.1">
    <property type="nucleotide sequence ID" value="XM_009036925.1"/>
</dbReference>
<feature type="domain" description="UBP-type" evidence="3">
    <location>
        <begin position="180"/>
        <end position="276"/>
    </location>
</feature>
<dbReference type="EMBL" id="GL833124">
    <property type="protein sequence ID" value="EGB10370.1"/>
    <property type="molecule type" value="Genomic_DNA"/>
</dbReference>
<evidence type="ECO:0000313" key="5">
    <source>
        <dbReference type="Proteomes" id="UP000002729"/>
    </source>
</evidence>
<dbReference type="InterPro" id="IPR013083">
    <property type="entry name" value="Znf_RING/FYVE/PHD"/>
</dbReference>
<protein>
    <recommendedName>
        <fullName evidence="3">UBP-type domain-containing protein</fullName>
    </recommendedName>
</protein>
<keyword evidence="1" id="KW-0863">Zinc-finger</keyword>
<dbReference type="OrthoDB" id="273556at2759"/>
<feature type="compositionally biased region" description="Low complexity" evidence="2">
    <location>
        <begin position="770"/>
        <end position="785"/>
    </location>
</feature>
<feature type="compositionally biased region" description="Basic and acidic residues" evidence="2">
    <location>
        <begin position="1025"/>
        <end position="1041"/>
    </location>
</feature>
<reference evidence="4 5" key="1">
    <citation type="journal article" date="2011" name="Proc. Natl. Acad. Sci. U.S.A.">
        <title>Niche of harmful alga Aureococcus anophagefferens revealed through ecogenomics.</title>
        <authorList>
            <person name="Gobler C.J."/>
            <person name="Berry D.L."/>
            <person name="Dyhrman S.T."/>
            <person name="Wilhelm S.W."/>
            <person name="Salamov A."/>
            <person name="Lobanov A.V."/>
            <person name="Zhang Y."/>
            <person name="Collier J.L."/>
            <person name="Wurch L.L."/>
            <person name="Kustka A.B."/>
            <person name="Dill B.D."/>
            <person name="Shah M."/>
            <person name="VerBerkmoes N.C."/>
            <person name="Kuo A."/>
            <person name="Terry A."/>
            <person name="Pangilinan J."/>
            <person name="Lindquist E.A."/>
            <person name="Lucas S."/>
            <person name="Paulsen I.T."/>
            <person name="Hattenrath-Lehmann T.K."/>
            <person name="Talmage S.C."/>
            <person name="Walker E.A."/>
            <person name="Koch F."/>
            <person name="Burson A.M."/>
            <person name="Marcoval M.A."/>
            <person name="Tang Y.Z."/>
            <person name="Lecleir G.R."/>
            <person name="Coyne K.J."/>
            <person name="Berg G.M."/>
            <person name="Bertrand E.M."/>
            <person name="Saito M.A."/>
            <person name="Gladyshev V.N."/>
            <person name="Grigoriev I.V."/>
        </authorList>
    </citation>
    <scope>NUCLEOTIDE SEQUENCE [LARGE SCALE GENOMIC DNA]</scope>
    <source>
        <strain evidence="5">CCMP 1984</strain>
    </source>
</reference>
<keyword evidence="1" id="KW-0479">Metal-binding</keyword>
<dbReference type="eggNOG" id="KOG0804">
    <property type="taxonomic scope" value="Eukaryota"/>
</dbReference>
<dbReference type="InParanoid" id="F0Y4L4"/>
<dbReference type="GO" id="GO:0005737">
    <property type="term" value="C:cytoplasm"/>
    <property type="evidence" value="ECO:0007669"/>
    <property type="project" value="TreeGrafter"/>
</dbReference>
<feature type="compositionally biased region" description="Basic and acidic residues" evidence="2">
    <location>
        <begin position="603"/>
        <end position="649"/>
    </location>
</feature>
<dbReference type="GO" id="GO:0061630">
    <property type="term" value="F:ubiquitin protein ligase activity"/>
    <property type="evidence" value="ECO:0007669"/>
    <property type="project" value="TreeGrafter"/>
</dbReference>
<evidence type="ECO:0000256" key="1">
    <source>
        <dbReference type="PROSITE-ProRule" id="PRU00502"/>
    </source>
</evidence>
<dbReference type="SUPFAM" id="SSF57850">
    <property type="entry name" value="RING/U-box"/>
    <property type="match status" value="1"/>
</dbReference>
<feature type="region of interest" description="Disordered" evidence="2">
    <location>
        <begin position="544"/>
        <end position="565"/>
    </location>
</feature>
<dbReference type="PROSITE" id="PS50271">
    <property type="entry name" value="ZF_UBP"/>
    <property type="match status" value="1"/>
</dbReference>
<name>F0Y4L4_AURAN</name>
<proteinExistence type="predicted"/>
<keyword evidence="1" id="KW-0862">Zinc</keyword>
<dbReference type="InterPro" id="IPR001607">
    <property type="entry name" value="Znf_UBP"/>
</dbReference>
<evidence type="ECO:0000259" key="3">
    <source>
        <dbReference type="PROSITE" id="PS50271"/>
    </source>
</evidence>
<dbReference type="GeneID" id="20224024"/>
<feature type="compositionally biased region" description="Low complexity" evidence="2">
    <location>
        <begin position="544"/>
        <end position="556"/>
    </location>
</feature>
<dbReference type="GO" id="GO:0007265">
    <property type="term" value="P:Ras protein signal transduction"/>
    <property type="evidence" value="ECO:0007669"/>
    <property type="project" value="TreeGrafter"/>
</dbReference>
<keyword evidence="5" id="KW-1185">Reference proteome</keyword>
<dbReference type="AlphaFoldDB" id="F0Y4L4"/>
<dbReference type="KEGG" id="aaf:AURANDRAFT_62719"/>
<dbReference type="Gene3D" id="3.30.40.10">
    <property type="entry name" value="Zinc/RING finger domain, C3HC4 (zinc finger)"/>
    <property type="match status" value="1"/>
</dbReference>
<dbReference type="GO" id="GO:0008270">
    <property type="term" value="F:zinc ion binding"/>
    <property type="evidence" value="ECO:0007669"/>
    <property type="project" value="UniProtKB-KW"/>
</dbReference>
<feature type="compositionally biased region" description="Low complexity" evidence="2">
    <location>
        <begin position="926"/>
        <end position="937"/>
    </location>
</feature>
<dbReference type="PANTHER" id="PTHR24007">
    <property type="entry name" value="BRCA1-ASSOCIATED PROTEIN"/>
    <property type="match status" value="1"/>
</dbReference>
<dbReference type="SMART" id="SM00290">
    <property type="entry name" value="ZnF_UBP"/>
    <property type="match status" value="1"/>
</dbReference>
<dbReference type="PANTHER" id="PTHR24007:SF7">
    <property type="entry name" value="BRCA1-ASSOCIATED PROTEIN"/>
    <property type="match status" value="1"/>
</dbReference>
<gene>
    <name evidence="4" type="ORF">AURANDRAFT_62719</name>
</gene>
<feature type="region of interest" description="Disordered" evidence="2">
    <location>
        <begin position="603"/>
        <end position="661"/>
    </location>
</feature>
<evidence type="ECO:0000256" key="2">
    <source>
        <dbReference type="SAM" id="MobiDB-lite"/>
    </source>
</evidence>
<dbReference type="Pfam" id="PF02148">
    <property type="entry name" value="zf-UBP"/>
    <property type="match status" value="1"/>
</dbReference>
<sequence length="1064" mass="114180">MFVAPRQKPTWSECRPWRDVRVRRCGSCGLRLLQRLDPAPVVCATLLVVEVPESVVLEELLESLECRDTWVGGLERVSEIGRLGSARYAVLLDVADARTLAACGAALAAATVRVGDASAPCRVLAVDASRFEAFGDEEKFGGGAVRELPACGACLDRLDLEDASLGVDRGGPPSAPWPGTPCGACAAVARRAGGLAVDRCGVCGDRRSVWACLVCGTLGCGRYAREHAKGHYAATRHGFALELETGRIWDYVEDRYAHRVDDDDVAASGAPCGGCGPAAPADRKFGALADHYERILEAQLAEQRAHYEERLAAADAARAAALAATAKRAGAVDDARRRLDDARADAAALTALAAARTGELVGLRARHDALARRAADARARAEATRAAADAVRSDTRDTIEALRAQLRDVDFARRARRQLADEAADGGTLLVAPLVMAAACHPSRSAPPPPGAPAVAVATPSTSGMQRAEDFAVEQAMRLEQEVINLKSQLAIERRRGLPAESAKHEREVAALRAEIGRLKAARAGDDEADALRAELARLRAAPPADGAVAGAAGPPRDAEDLSREVLNGRKEIRRLRRELEDHEVYRQVTDAALARARSDLEALTSQRDEAQKEARRATRLYRERRDRDRRAKEDELRREAAAAKDEKPAAAPRDAGPRKVVVKVRKQGGRPRAPPWEEQAILTVDASTYDDLRRRADRGEADAAVAAARADGAAADHAREVARLHGSYRAALKGLARDVEALREADAAKCAALARETETYRTLLDAANRAAAGRDASPAPRGGRSPPPPQYPFVGNRRTPPPGRKPAFVDDDADESPRPRHLAPTASARSPYLAPQLRKKPANHPQNRAAKKRPTNGGFKGVPLEDYASEQAKKGARPKSSVLTPERVSTGLSPVPEDASSRQLDVGPVGVSRPADDDDDDDAASMRSGASRASSATYSVASLGSVISSDDMVTVRVRERRTGHMREYHVVAKYAQDSGKTTTRMKARYRASQTSRLGHRYREDLGSLGRGGHRQSTRAPARRPSREPLPARRPPAERGLLDTLVGYGTTVLSALGSRGDRPT</sequence>